<reference evidence="1" key="3">
    <citation type="submission" date="2025-07" db="EMBL/GenBank/DDBJ databases">
        <authorList>
            <consortium name="NCBI Genome Project"/>
        </authorList>
    </citation>
    <scope>NUCLEOTIDE SEQUENCE</scope>
    <source>
        <strain evidence="1">CBS432</strain>
    </source>
</reference>
<sequence length="60" mass="7142">MNWLKHITSVVIVNQEKRQIQETPSLVHYAKEHFGYGHYRDRMPCGSIHGHEVLRAHSYR</sequence>
<proteinExistence type="predicted"/>
<dbReference type="AlphaFoldDB" id="A0A8B8UWM2"/>
<protein>
    <submittedName>
        <fullName evidence="1">Uncharacterized protein</fullName>
    </submittedName>
</protein>
<dbReference type="RefSeq" id="XP_033768123.1">
    <property type="nucleotide sequence ID" value="XM_033912232.1"/>
</dbReference>
<evidence type="ECO:0000313" key="1">
    <source>
        <dbReference type="RefSeq" id="XP_033768123.1"/>
    </source>
</evidence>
<gene>
    <name evidence="1" type="ORF">SPAR_L03990</name>
</gene>
<dbReference type="VEuPathDB" id="FungiDB:SPAR_L03990"/>
<reference evidence="1" key="2">
    <citation type="submission" date="2020-01" db="EMBL/GenBank/DDBJ databases">
        <title>Population-level Yeast Reference Genomes.</title>
        <authorList>
            <person name="Yue J.-X."/>
        </authorList>
    </citation>
    <scope>NUCLEOTIDE SEQUENCE</scope>
    <source>
        <strain evidence="1">CBS432</strain>
    </source>
</reference>
<accession>A0A8B8UWM2</accession>
<dbReference type="GeneID" id="54632492"/>
<name>A0A8B8UWM2_SACPA</name>
<reference evidence="1" key="4">
    <citation type="submission" date="2025-08" db="UniProtKB">
        <authorList>
            <consortium name="RefSeq"/>
        </authorList>
    </citation>
    <scope>IDENTIFICATION</scope>
    <source>
        <strain evidence="1">CBS432</strain>
    </source>
</reference>
<reference evidence="1" key="1">
    <citation type="journal article" date="2017" name="Nat. Genet.">
        <title>Contrasting evolutionary genome dynamics between domesticated and wild yeasts.</title>
        <authorList>
            <person name="Yue J.X."/>
            <person name="Li J."/>
            <person name="Aigrain L."/>
            <person name="Hallin J."/>
            <person name="Persson K."/>
            <person name="Oliver K."/>
            <person name="Bergstrom A."/>
            <person name="Coupland P."/>
            <person name="Warringer J."/>
            <person name="Lagomarsino M.C."/>
            <person name="Fischer G."/>
            <person name="Durbin R."/>
            <person name="Liti G."/>
        </authorList>
    </citation>
    <scope>NUCLEOTIDE SEQUENCE</scope>
    <source>
        <strain evidence="1">CBS432</strain>
    </source>
</reference>
<organism evidence="1">
    <name type="scientific">Saccharomyces paradoxus</name>
    <name type="common">Yeast</name>
    <name type="synonym">Saccharomyces douglasii</name>
    <dbReference type="NCBI Taxonomy" id="27291"/>
    <lineage>
        <taxon>Eukaryota</taxon>
        <taxon>Fungi</taxon>
        <taxon>Dikarya</taxon>
        <taxon>Ascomycota</taxon>
        <taxon>Saccharomycotina</taxon>
        <taxon>Saccharomycetes</taxon>
        <taxon>Saccharomycetales</taxon>
        <taxon>Saccharomycetaceae</taxon>
        <taxon>Saccharomyces</taxon>
    </lineage>
</organism>
<dbReference type="KEGG" id="spao:SPAR_L03990"/>